<name>A0AAV4HJD6_9GAST</name>
<keyword evidence="1" id="KW-0812">Transmembrane</keyword>
<gene>
    <name evidence="2" type="ORF">ElyMa_004496800</name>
</gene>
<evidence type="ECO:0000256" key="1">
    <source>
        <dbReference type="SAM" id="Phobius"/>
    </source>
</evidence>
<comment type="caution">
    <text evidence="2">The sequence shown here is derived from an EMBL/GenBank/DDBJ whole genome shotgun (WGS) entry which is preliminary data.</text>
</comment>
<sequence>MRIISGEGGGRDGRARKKIVVVVVAVVVVKVVVMVVKVVHVVVVAVTVVVPVVVFSSPSPSRMQPCRWREGSVMLNEHDVKVNSCLGSTHFCGPEEMTLSGFH</sequence>
<dbReference type="EMBL" id="BMAT01009086">
    <property type="protein sequence ID" value="GFR98247.1"/>
    <property type="molecule type" value="Genomic_DNA"/>
</dbReference>
<evidence type="ECO:0000313" key="3">
    <source>
        <dbReference type="Proteomes" id="UP000762676"/>
    </source>
</evidence>
<keyword evidence="1" id="KW-0472">Membrane</keyword>
<feature type="transmembrane region" description="Helical" evidence="1">
    <location>
        <begin position="21"/>
        <end position="54"/>
    </location>
</feature>
<keyword evidence="3" id="KW-1185">Reference proteome</keyword>
<dbReference type="Proteomes" id="UP000762676">
    <property type="component" value="Unassembled WGS sequence"/>
</dbReference>
<organism evidence="2 3">
    <name type="scientific">Elysia marginata</name>
    <dbReference type="NCBI Taxonomy" id="1093978"/>
    <lineage>
        <taxon>Eukaryota</taxon>
        <taxon>Metazoa</taxon>
        <taxon>Spiralia</taxon>
        <taxon>Lophotrochozoa</taxon>
        <taxon>Mollusca</taxon>
        <taxon>Gastropoda</taxon>
        <taxon>Heterobranchia</taxon>
        <taxon>Euthyneura</taxon>
        <taxon>Panpulmonata</taxon>
        <taxon>Sacoglossa</taxon>
        <taxon>Placobranchoidea</taxon>
        <taxon>Plakobranchidae</taxon>
        <taxon>Elysia</taxon>
    </lineage>
</organism>
<dbReference type="AlphaFoldDB" id="A0AAV4HJD6"/>
<proteinExistence type="predicted"/>
<protein>
    <submittedName>
        <fullName evidence="2">Uncharacterized protein</fullName>
    </submittedName>
</protein>
<reference evidence="2 3" key="1">
    <citation type="journal article" date="2021" name="Elife">
        <title>Chloroplast acquisition without the gene transfer in kleptoplastic sea slugs, Plakobranchus ocellatus.</title>
        <authorList>
            <person name="Maeda T."/>
            <person name="Takahashi S."/>
            <person name="Yoshida T."/>
            <person name="Shimamura S."/>
            <person name="Takaki Y."/>
            <person name="Nagai Y."/>
            <person name="Toyoda A."/>
            <person name="Suzuki Y."/>
            <person name="Arimoto A."/>
            <person name="Ishii H."/>
            <person name="Satoh N."/>
            <person name="Nishiyama T."/>
            <person name="Hasebe M."/>
            <person name="Maruyama T."/>
            <person name="Minagawa J."/>
            <person name="Obokata J."/>
            <person name="Shigenobu S."/>
        </authorList>
    </citation>
    <scope>NUCLEOTIDE SEQUENCE [LARGE SCALE GENOMIC DNA]</scope>
</reference>
<accession>A0AAV4HJD6</accession>
<keyword evidence="1" id="KW-1133">Transmembrane helix</keyword>
<evidence type="ECO:0000313" key="2">
    <source>
        <dbReference type="EMBL" id="GFR98247.1"/>
    </source>
</evidence>